<dbReference type="WBParaSite" id="SBAD_0000299901-mRNA-1">
    <property type="protein sequence ID" value="SBAD_0000299901-mRNA-1"/>
    <property type="gene ID" value="SBAD_0000299901"/>
</dbReference>
<evidence type="ECO:0000313" key="2">
    <source>
        <dbReference type="Proteomes" id="UP000270296"/>
    </source>
</evidence>
<sequence>MVRLRRGSLRNGCYIERRQQALKLPNFRMKRTRITRKWTAAGVDEEVQALKVHQFLPPQGSRFLLRDEDASLPGETFSDFKDYQPNSVLS</sequence>
<accession>A0A183IGW5</accession>
<dbReference type="Proteomes" id="UP000270296">
    <property type="component" value="Unassembled WGS sequence"/>
</dbReference>
<keyword evidence="2" id="KW-1185">Reference proteome</keyword>
<gene>
    <name evidence="1" type="ORF">SBAD_LOCUS2860</name>
</gene>
<dbReference type="AlphaFoldDB" id="A0A183IGW5"/>
<evidence type="ECO:0000313" key="3">
    <source>
        <dbReference type="WBParaSite" id="SBAD_0000299901-mRNA-1"/>
    </source>
</evidence>
<name>A0A183IGW5_9BILA</name>
<proteinExistence type="predicted"/>
<protein>
    <submittedName>
        <fullName evidence="3">40S ribosomal protein S25</fullName>
    </submittedName>
</protein>
<reference evidence="1 2" key="2">
    <citation type="submission" date="2018-11" db="EMBL/GenBank/DDBJ databases">
        <authorList>
            <consortium name="Pathogen Informatics"/>
        </authorList>
    </citation>
    <scope>NUCLEOTIDE SEQUENCE [LARGE SCALE GENOMIC DNA]</scope>
</reference>
<organism evidence="3">
    <name type="scientific">Soboliphyme baturini</name>
    <dbReference type="NCBI Taxonomy" id="241478"/>
    <lineage>
        <taxon>Eukaryota</taxon>
        <taxon>Metazoa</taxon>
        <taxon>Ecdysozoa</taxon>
        <taxon>Nematoda</taxon>
        <taxon>Enoplea</taxon>
        <taxon>Dorylaimia</taxon>
        <taxon>Dioctophymatida</taxon>
        <taxon>Dioctophymatoidea</taxon>
        <taxon>Soboliphymatidae</taxon>
        <taxon>Soboliphyme</taxon>
    </lineage>
</organism>
<dbReference type="EMBL" id="UZAM01007444">
    <property type="protein sequence ID" value="VDO99171.1"/>
    <property type="molecule type" value="Genomic_DNA"/>
</dbReference>
<evidence type="ECO:0000313" key="1">
    <source>
        <dbReference type="EMBL" id="VDO99171.1"/>
    </source>
</evidence>
<reference evidence="3" key="1">
    <citation type="submission" date="2016-06" db="UniProtKB">
        <authorList>
            <consortium name="WormBaseParasite"/>
        </authorList>
    </citation>
    <scope>IDENTIFICATION</scope>
</reference>